<keyword evidence="7" id="KW-0862">Zinc</keyword>
<evidence type="ECO:0000256" key="2">
    <source>
        <dbReference type="ARBA" id="ARBA00012483"/>
    </source>
</evidence>
<dbReference type="PANTHER" id="PTHR22937">
    <property type="entry name" value="E3 UBIQUITIN-PROTEIN LIGASE RNF165"/>
    <property type="match status" value="1"/>
</dbReference>
<dbReference type="PANTHER" id="PTHR22937:SF213">
    <property type="entry name" value="RING-TYPE E3 UBIQUITIN TRANSFERASE"/>
    <property type="match status" value="1"/>
</dbReference>
<evidence type="ECO:0000256" key="4">
    <source>
        <dbReference type="ARBA" id="ARBA00022723"/>
    </source>
</evidence>
<sequence length="45" mass="5076">MQEDYADGEDMGRVECGHYFHTACIKQWLVIKNTCPICKKAALGT</sequence>
<evidence type="ECO:0000256" key="1">
    <source>
        <dbReference type="ARBA" id="ARBA00000900"/>
    </source>
</evidence>
<dbReference type="Gene3D" id="3.30.40.10">
    <property type="entry name" value="Zinc/RING finger domain, C3HC4 (zinc finger)"/>
    <property type="match status" value="1"/>
</dbReference>
<dbReference type="InterPro" id="IPR045191">
    <property type="entry name" value="MBR1/2-like"/>
</dbReference>
<evidence type="ECO:0000313" key="11">
    <source>
        <dbReference type="Proteomes" id="UP000015105"/>
    </source>
</evidence>
<feature type="domain" description="RING-type" evidence="9">
    <location>
        <begin position="15"/>
        <end position="39"/>
    </location>
</feature>
<evidence type="ECO:0000256" key="3">
    <source>
        <dbReference type="ARBA" id="ARBA00022679"/>
    </source>
</evidence>
<evidence type="ECO:0000256" key="6">
    <source>
        <dbReference type="ARBA" id="ARBA00022786"/>
    </source>
</evidence>
<name>A0A453A9J4_AEGTS</name>
<proteinExistence type="predicted"/>
<dbReference type="PROSITE" id="PS50089">
    <property type="entry name" value="ZF_RING_2"/>
    <property type="match status" value="1"/>
</dbReference>
<accession>A0A453A9J4</accession>
<dbReference type="SUPFAM" id="SSF57850">
    <property type="entry name" value="RING/U-box"/>
    <property type="match status" value="1"/>
</dbReference>
<dbReference type="InterPro" id="IPR013083">
    <property type="entry name" value="Znf_RING/FYVE/PHD"/>
</dbReference>
<evidence type="ECO:0000256" key="8">
    <source>
        <dbReference type="PROSITE-ProRule" id="PRU00175"/>
    </source>
</evidence>
<keyword evidence="11" id="KW-1185">Reference proteome</keyword>
<dbReference type="Proteomes" id="UP000015105">
    <property type="component" value="Chromosome 2D"/>
</dbReference>
<reference evidence="11" key="1">
    <citation type="journal article" date="2014" name="Science">
        <title>Ancient hybridizations among the ancestral genomes of bread wheat.</title>
        <authorList>
            <consortium name="International Wheat Genome Sequencing Consortium,"/>
            <person name="Marcussen T."/>
            <person name="Sandve S.R."/>
            <person name="Heier L."/>
            <person name="Spannagl M."/>
            <person name="Pfeifer M."/>
            <person name="Jakobsen K.S."/>
            <person name="Wulff B.B."/>
            <person name="Steuernagel B."/>
            <person name="Mayer K.F."/>
            <person name="Olsen O.A."/>
        </authorList>
    </citation>
    <scope>NUCLEOTIDE SEQUENCE [LARGE SCALE GENOMIC DNA]</scope>
    <source>
        <strain evidence="11">cv. AL8/78</strain>
    </source>
</reference>
<comment type="catalytic activity">
    <reaction evidence="1">
        <text>S-ubiquitinyl-[E2 ubiquitin-conjugating enzyme]-L-cysteine + [acceptor protein]-L-lysine = [E2 ubiquitin-conjugating enzyme]-L-cysteine + N(6)-ubiquitinyl-[acceptor protein]-L-lysine.</text>
        <dbReference type="EC" id="2.3.2.27"/>
    </reaction>
</comment>
<reference evidence="10" key="4">
    <citation type="submission" date="2019-03" db="UniProtKB">
        <authorList>
            <consortium name="EnsemblPlants"/>
        </authorList>
    </citation>
    <scope>IDENTIFICATION</scope>
</reference>
<dbReference type="GO" id="GO:0061630">
    <property type="term" value="F:ubiquitin protein ligase activity"/>
    <property type="evidence" value="ECO:0007669"/>
    <property type="project" value="UniProtKB-EC"/>
</dbReference>
<organism evidence="10 11">
    <name type="scientific">Aegilops tauschii subsp. strangulata</name>
    <name type="common">Goatgrass</name>
    <dbReference type="NCBI Taxonomy" id="200361"/>
    <lineage>
        <taxon>Eukaryota</taxon>
        <taxon>Viridiplantae</taxon>
        <taxon>Streptophyta</taxon>
        <taxon>Embryophyta</taxon>
        <taxon>Tracheophyta</taxon>
        <taxon>Spermatophyta</taxon>
        <taxon>Magnoliopsida</taxon>
        <taxon>Liliopsida</taxon>
        <taxon>Poales</taxon>
        <taxon>Poaceae</taxon>
        <taxon>BOP clade</taxon>
        <taxon>Pooideae</taxon>
        <taxon>Triticodae</taxon>
        <taxon>Triticeae</taxon>
        <taxon>Triticinae</taxon>
        <taxon>Aegilops</taxon>
    </lineage>
</organism>
<keyword evidence="5 8" id="KW-0863">Zinc-finger</keyword>
<dbReference type="InterPro" id="IPR001841">
    <property type="entry name" value="Znf_RING"/>
</dbReference>
<keyword evidence="6" id="KW-0833">Ubl conjugation pathway</keyword>
<dbReference type="GO" id="GO:0008270">
    <property type="term" value="F:zinc ion binding"/>
    <property type="evidence" value="ECO:0007669"/>
    <property type="project" value="UniProtKB-KW"/>
</dbReference>
<dbReference type="AlphaFoldDB" id="A0A453A9J4"/>
<evidence type="ECO:0000256" key="7">
    <source>
        <dbReference type="ARBA" id="ARBA00022833"/>
    </source>
</evidence>
<dbReference type="Gramene" id="AET2Gv20040500.1">
    <property type="protein sequence ID" value="AET2Gv20040500.1"/>
    <property type="gene ID" value="AET2Gv20040500"/>
</dbReference>
<reference evidence="10" key="3">
    <citation type="journal article" date="2017" name="Nature">
        <title>Genome sequence of the progenitor of the wheat D genome Aegilops tauschii.</title>
        <authorList>
            <person name="Luo M.C."/>
            <person name="Gu Y.Q."/>
            <person name="Puiu D."/>
            <person name="Wang H."/>
            <person name="Twardziok S.O."/>
            <person name="Deal K.R."/>
            <person name="Huo N."/>
            <person name="Zhu T."/>
            <person name="Wang L."/>
            <person name="Wang Y."/>
            <person name="McGuire P.E."/>
            <person name="Liu S."/>
            <person name="Long H."/>
            <person name="Ramasamy R.K."/>
            <person name="Rodriguez J.C."/>
            <person name="Van S.L."/>
            <person name="Yuan L."/>
            <person name="Wang Z."/>
            <person name="Xia Z."/>
            <person name="Xiao L."/>
            <person name="Anderson O.D."/>
            <person name="Ouyang S."/>
            <person name="Liang Y."/>
            <person name="Zimin A.V."/>
            <person name="Pertea G."/>
            <person name="Qi P."/>
            <person name="Bennetzen J.L."/>
            <person name="Dai X."/>
            <person name="Dawson M.W."/>
            <person name="Muller H.G."/>
            <person name="Kugler K."/>
            <person name="Rivarola-Duarte L."/>
            <person name="Spannagl M."/>
            <person name="Mayer K.F.X."/>
            <person name="Lu F.H."/>
            <person name="Bevan M.W."/>
            <person name="Leroy P."/>
            <person name="Li P."/>
            <person name="You F.M."/>
            <person name="Sun Q."/>
            <person name="Liu Z."/>
            <person name="Lyons E."/>
            <person name="Wicker T."/>
            <person name="Salzberg S.L."/>
            <person name="Devos K.M."/>
            <person name="Dvorak J."/>
        </authorList>
    </citation>
    <scope>NUCLEOTIDE SEQUENCE [LARGE SCALE GENOMIC DNA]</scope>
    <source>
        <strain evidence="10">cv. AL8/78</strain>
    </source>
</reference>
<reference evidence="10" key="5">
    <citation type="journal article" date="2021" name="G3 (Bethesda)">
        <title>Aegilops tauschii genome assembly Aet v5.0 features greater sequence contiguity and improved annotation.</title>
        <authorList>
            <person name="Wang L."/>
            <person name="Zhu T."/>
            <person name="Rodriguez J.C."/>
            <person name="Deal K.R."/>
            <person name="Dubcovsky J."/>
            <person name="McGuire P.E."/>
            <person name="Lux T."/>
            <person name="Spannagl M."/>
            <person name="Mayer K.F.X."/>
            <person name="Baldrich P."/>
            <person name="Meyers B.C."/>
            <person name="Huo N."/>
            <person name="Gu Y.Q."/>
            <person name="Zhou H."/>
            <person name="Devos K.M."/>
            <person name="Bennetzen J.L."/>
            <person name="Unver T."/>
            <person name="Budak H."/>
            <person name="Gulick P.J."/>
            <person name="Galiba G."/>
            <person name="Kalapos B."/>
            <person name="Nelson D.R."/>
            <person name="Li P."/>
            <person name="You F.M."/>
            <person name="Luo M.C."/>
            <person name="Dvorak J."/>
        </authorList>
    </citation>
    <scope>NUCLEOTIDE SEQUENCE [LARGE SCALE GENOMIC DNA]</scope>
    <source>
        <strain evidence="10">cv. AL8/78</strain>
    </source>
</reference>
<evidence type="ECO:0000259" key="9">
    <source>
        <dbReference type="PROSITE" id="PS50089"/>
    </source>
</evidence>
<keyword evidence="3" id="KW-0808">Transferase</keyword>
<dbReference type="EC" id="2.3.2.27" evidence="2"/>
<evidence type="ECO:0000313" key="10">
    <source>
        <dbReference type="EnsemblPlants" id="AET2Gv20040500.1"/>
    </source>
</evidence>
<protein>
    <recommendedName>
        <fullName evidence="2">RING-type E3 ubiquitin transferase</fullName>
        <ecNumber evidence="2">2.3.2.27</ecNumber>
    </recommendedName>
</protein>
<keyword evidence="4" id="KW-0479">Metal-binding</keyword>
<evidence type="ECO:0000256" key="5">
    <source>
        <dbReference type="ARBA" id="ARBA00022771"/>
    </source>
</evidence>
<dbReference type="EnsemblPlants" id="AET2Gv20040500.1">
    <property type="protein sequence ID" value="AET2Gv20040500.1"/>
    <property type="gene ID" value="AET2Gv20040500"/>
</dbReference>
<dbReference type="Pfam" id="PF13639">
    <property type="entry name" value="zf-RING_2"/>
    <property type="match status" value="1"/>
</dbReference>
<reference evidence="11" key="2">
    <citation type="journal article" date="2017" name="Nat. Plants">
        <title>The Aegilops tauschii genome reveals multiple impacts of transposons.</title>
        <authorList>
            <person name="Zhao G."/>
            <person name="Zou C."/>
            <person name="Li K."/>
            <person name="Wang K."/>
            <person name="Li T."/>
            <person name="Gao L."/>
            <person name="Zhang X."/>
            <person name="Wang H."/>
            <person name="Yang Z."/>
            <person name="Liu X."/>
            <person name="Jiang W."/>
            <person name="Mao L."/>
            <person name="Kong X."/>
            <person name="Jiao Y."/>
            <person name="Jia J."/>
        </authorList>
    </citation>
    <scope>NUCLEOTIDE SEQUENCE [LARGE SCALE GENOMIC DNA]</scope>
    <source>
        <strain evidence="11">cv. AL8/78</strain>
    </source>
</reference>